<proteinExistence type="predicted"/>
<dbReference type="EMBL" id="UOFT01000055">
    <property type="protein sequence ID" value="VAW97172.1"/>
    <property type="molecule type" value="Genomic_DNA"/>
</dbReference>
<evidence type="ECO:0000259" key="1">
    <source>
        <dbReference type="Pfam" id="PF00389"/>
    </source>
</evidence>
<dbReference type="SUPFAM" id="SSF52283">
    <property type="entry name" value="Formate/glycerate dehydrogenase catalytic domain-like"/>
    <property type="match status" value="1"/>
</dbReference>
<name>A0A3B1ABD4_9ZZZZ</name>
<gene>
    <name evidence="2" type="ORF">MNBD_GAMMA23-1294</name>
</gene>
<organism evidence="2">
    <name type="scientific">hydrothermal vent metagenome</name>
    <dbReference type="NCBI Taxonomy" id="652676"/>
    <lineage>
        <taxon>unclassified sequences</taxon>
        <taxon>metagenomes</taxon>
        <taxon>ecological metagenomes</taxon>
    </lineage>
</organism>
<dbReference type="Gene3D" id="3.40.50.720">
    <property type="entry name" value="NAD(P)-binding Rossmann-like Domain"/>
    <property type="match status" value="1"/>
</dbReference>
<accession>A0A3B1ABD4</accession>
<reference evidence="2" key="1">
    <citation type="submission" date="2018-06" db="EMBL/GenBank/DDBJ databases">
        <authorList>
            <person name="Zhirakovskaya E."/>
        </authorList>
    </citation>
    <scope>NUCLEOTIDE SEQUENCE</scope>
</reference>
<protein>
    <recommendedName>
        <fullName evidence="1">D-isomer specific 2-hydroxyacid dehydrogenase catalytic domain-containing protein</fullName>
    </recommendedName>
</protein>
<feature type="domain" description="D-isomer specific 2-hydroxyacid dehydrogenase catalytic" evidence="1">
    <location>
        <begin position="31"/>
        <end position="99"/>
    </location>
</feature>
<dbReference type="GO" id="GO:0016616">
    <property type="term" value="F:oxidoreductase activity, acting on the CH-OH group of donors, NAD or NADP as acceptor"/>
    <property type="evidence" value="ECO:0007669"/>
    <property type="project" value="InterPro"/>
</dbReference>
<dbReference type="InterPro" id="IPR006139">
    <property type="entry name" value="D-isomer_2_OHA_DH_cat_dom"/>
</dbReference>
<dbReference type="GO" id="GO:0051287">
    <property type="term" value="F:NAD binding"/>
    <property type="evidence" value="ECO:0007669"/>
    <property type="project" value="InterPro"/>
</dbReference>
<evidence type="ECO:0000313" key="2">
    <source>
        <dbReference type="EMBL" id="VAW97172.1"/>
    </source>
</evidence>
<dbReference type="Pfam" id="PF00389">
    <property type="entry name" value="2-Hacid_dh"/>
    <property type="match status" value="1"/>
</dbReference>
<sequence>MNIVVPDSQLLPTDVEFPPLAANKFGWQQFLGLDREELKERCWRSHCVVTLNTPLDAELLNSMAKLELLVIANTNVSLVDMQTAEKNNITVCQVPDLEPAQFDINNPQQAQQLCNTVVSIIDHYMQTK</sequence>
<dbReference type="AlphaFoldDB" id="A0A3B1ABD4"/>